<name>A0A562STM9_9HYPH</name>
<comment type="similarity">
    <text evidence="1">Belongs to the bacterial sugar transferase family.</text>
</comment>
<dbReference type="PANTHER" id="PTHR30576">
    <property type="entry name" value="COLANIC BIOSYNTHESIS UDP-GLUCOSE LIPID CARRIER TRANSFERASE"/>
    <property type="match status" value="1"/>
</dbReference>
<dbReference type="InterPro" id="IPR003362">
    <property type="entry name" value="Bact_transf"/>
</dbReference>
<gene>
    <name evidence="6" type="ORF">JM93_03033</name>
</gene>
<keyword evidence="6" id="KW-0808">Transferase</keyword>
<reference evidence="6 7" key="1">
    <citation type="submission" date="2019-07" db="EMBL/GenBank/DDBJ databases">
        <title>Genomic Encyclopedia of Archaeal and Bacterial Type Strains, Phase II (KMG-II): from individual species to whole genera.</title>
        <authorList>
            <person name="Goeker M."/>
        </authorList>
    </citation>
    <scope>NUCLEOTIDE SEQUENCE [LARGE SCALE GENOMIC DNA]</scope>
    <source>
        <strain evidence="6 7">ATCC BAA-252</strain>
    </source>
</reference>
<dbReference type="Proteomes" id="UP000320593">
    <property type="component" value="Unassembled WGS sequence"/>
</dbReference>
<evidence type="ECO:0000256" key="2">
    <source>
        <dbReference type="ARBA" id="ARBA00023169"/>
    </source>
</evidence>
<protein>
    <submittedName>
        <fullName evidence="6">Lipopolysaccharide/colanic/teichoic acid biosynthesis glycosyltransferase</fullName>
    </submittedName>
</protein>
<evidence type="ECO:0000313" key="6">
    <source>
        <dbReference type="EMBL" id="TWI84699.1"/>
    </source>
</evidence>
<keyword evidence="4" id="KW-0472">Membrane</keyword>
<dbReference type="GO" id="GO:0000271">
    <property type="term" value="P:polysaccharide biosynthetic process"/>
    <property type="evidence" value="ECO:0007669"/>
    <property type="project" value="UniProtKB-KW"/>
</dbReference>
<feature type="region of interest" description="Disordered" evidence="3">
    <location>
        <begin position="1"/>
        <end position="58"/>
    </location>
</feature>
<evidence type="ECO:0000256" key="1">
    <source>
        <dbReference type="ARBA" id="ARBA00006464"/>
    </source>
</evidence>
<feature type="compositionally biased region" description="Basic and acidic residues" evidence="3">
    <location>
        <begin position="39"/>
        <end position="53"/>
    </location>
</feature>
<evidence type="ECO:0000256" key="4">
    <source>
        <dbReference type="SAM" id="Phobius"/>
    </source>
</evidence>
<keyword evidence="7" id="KW-1185">Reference proteome</keyword>
<evidence type="ECO:0000256" key="3">
    <source>
        <dbReference type="SAM" id="MobiDB-lite"/>
    </source>
</evidence>
<feature type="domain" description="Bacterial sugar transferase" evidence="5">
    <location>
        <begin position="64"/>
        <end position="250"/>
    </location>
</feature>
<proteinExistence type="inferred from homology"/>
<dbReference type="AlphaFoldDB" id="A0A562STM9"/>
<accession>A0A562STM9</accession>
<evidence type="ECO:0000313" key="7">
    <source>
        <dbReference type="Proteomes" id="UP000320593"/>
    </source>
</evidence>
<dbReference type="GO" id="GO:0016780">
    <property type="term" value="F:phosphotransferase activity, for other substituted phosphate groups"/>
    <property type="evidence" value="ECO:0007669"/>
    <property type="project" value="TreeGrafter"/>
</dbReference>
<comment type="caution">
    <text evidence="6">The sequence shown here is derived from an EMBL/GenBank/DDBJ whole genome shotgun (WGS) entry which is preliminary data.</text>
</comment>
<keyword evidence="4" id="KW-1133">Transmembrane helix</keyword>
<keyword evidence="2" id="KW-0270">Exopolysaccharide synthesis</keyword>
<evidence type="ECO:0000259" key="5">
    <source>
        <dbReference type="Pfam" id="PF02397"/>
    </source>
</evidence>
<organism evidence="6 7">
    <name type="scientific">Roseibium hamelinense</name>
    <dbReference type="NCBI Taxonomy" id="150831"/>
    <lineage>
        <taxon>Bacteria</taxon>
        <taxon>Pseudomonadati</taxon>
        <taxon>Pseudomonadota</taxon>
        <taxon>Alphaproteobacteria</taxon>
        <taxon>Hyphomicrobiales</taxon>
        <taxon>Stappiaceae</taxon>
        <taxon>Roseibium</taxon>
    </lineage>
</organism>
<dbReference type="PANTHER" id="PTHR30576:SF0">
    <property type="entry name" value="UNDECAPRENYL-PHOSPHATE N-ACETYLGALACTOSAMINYL 1-PHOSPHATE TRANSFERASE-RELATED"/>
    <property type="match status" value="1"/>
</dbReference>
<keyword evidence="4" id="KW-0812">Transmembrane</keyword>
<dbReference type="EMBL" id="VLLF01000007">
    <property type="protein sequence ID" value="TWI84699.1"/>
    <property type="molecule type" value="Genomic_DNA"/>
</dbReference>
<sequence length="258" mass="28785">MKQEYLPQSDGCYETRTDSGPLMRVHSPGGSLGNSQKIQRRDAPTSANDDVRSLHQSKATPLSKRMVDIFGAGMGLVLLAPLLLLIAGAIKATSRGRVLFRQKRLGQDGKPFVIMKFRTMRLDACDPTGVRQTLQDDERVTPVGRFLRRSNFDELPQLINVLRGDMSLVGPRPHVDGILAAGVPYENFDRRYHQRLAVKPGITGWAQVNGWRGETRDPTSASMRLHCDLYYIENQSLTFDLEILGRTVVQEFLSCSGS</sequence>
<dbReference type="Pfam" id="PF02397">
    <property type="entry name" value="Bac_transf"/>
    <property type="match status" value="1"/>
</dbReference>
<feature type="transmembrane region" description="Helical" evidence="4">
    <location>
        <begin position="69"/>
        <end position="90"/>
    </location>
</feature>